<evidence type="ECO:0000256" key="8">
    <source>
        <dbReference type="ARBA" id="ARBA00025496"/>
    </source>
</evidence>
<evidence type="ECO:0000256" key="4">
    <source>
        <dbReference type="ARBA" id="ARBA00022763"/>
    </source>
</evidence>
<evidence type="ECO:0000256" key="7">
    <source>
        <dbReference type="ARBA" id="ARBA00023306"/>
    </source>
</evidence>
<protein>
    <recommendedName>
        <fullName evidence="9">Chromosome segregation in meiosis protein</fullName>
    </recommendedName>
</protein>
<comment type="subcellular location">
    <subcellularLocation>
        <location evidence="1 9">Nucleus</location>
    </subcellularLocation>
</comment>
<evidence type="ECO:0000256" key="5">
    <source>
        <dbReference type="ARBA" id="ARBA00022880"/>
    </source>
</evidence>
<comment type="similarity">
    <text evidence="2 9">Belongs to the CSM3 family.</text>
</comment>
<organism evidence="12 13">
    <name type="scientific">Penicillium brasilianum</name>
    <dbReference type="NCBI Taxonomy" id="104259"/>
    <lineage>
        <taxon>Eukaryota</taxon>
        <taxon>Fungi</taxon>
        <taxon>Dikarya</taxon>
        <taxon>Ascomycota</taxon>
        <taxon>Pezizomycotina</taxon>
        <taxon>Eurotiomycetes</taxon>
        <taxon>Eurotiomycetidae</taxon>
        <taxon>Eurotiales</taxon>
        <taxon>Aspergillaceae</taxon>
        <taxon>Penicillium</taxon>
    </lineage>
</organism>
<evidence type="ECO:0000313" key="12">
    <source>
        <dbReference type="EMBL" id="OOQ85777.1"/>
    </source>
</evidence>
<feature type="region of interest" description="Disordered" evidence="10">
    <location>
        <begin position="155"/>
        <end position="199"/>
    </location>
</feature>
<dbReference type="GO" id="GO:0043111">
    <property type="term" value="P:replication fork arrest"/>
    <property type="evidence" value="ECO:0007669"/>
    <property type="project" value="TreeGrafter"/>
</dbReference>
<dbReference type="GO" id="GO:0003677">
    <property type="term" value="F:DNA binding"/>
    <property type="evidence" value="ECO:0007669"/>
    <property type="project" value="TreeGrafter"/>
</dbReference>
<comment type="subunit">
    <text evidence="3">Component of the fork protection complex (FPC) consisting of TOF1 and CSM3.</text>
</comment>
<dbReference type="Proteomes" id="UP000190744">
    <property type="component" value="Unassembled WGS sequence"/>
</dbReference>
<dbReference type="PANTHER" id="PTHR13220:SF11">
    <property type="entry name" value="TIMELESS-INTERACTING PROTEIN"/>
    <property type="match status" value="1"/>
</dbReference>
<feature type="domain" description="Chromosome segregation in meiosis protein 3" evidence="11">
    <location>
        <begin position="70"/>
        <end position="153"/>
    </location>
</feature>
<dbReference type="PANTHER" id="PTHR13220">
    <property type="entry name" value="TIMELESS INTERACTING-RELATED"/>
    <property type="match status" value="1"/>
</dbReference>
<evidence type="ECO:0000256" key="3">
    <source>
        <dbReference type="ARBA" id="ARBA00011217"/>
    </source>
</evidence>
<accession>A0A1S9RJT7</accession>
<keyword evidence="5" id="KW-0236">DNA replication inhibitor</keyword>
<dbReference type="GO" id="GO:0006974">
    <property type="term" value="P:DNA damage response"/>
    <property type="evidence" value="ECO:0007669"/>
    <property type="project" value="UniProtKB-KW"/>
</dbReference>
<keyword evidence="4 9" id="KW-0227">DNA damage</keyword>
<keyword evidence="6 9" id="KW-0539">Nucleus</keyword>
<dbReference type="Pfam" id="PF07962">
    <property type="entry name" value="Swi3"/>
    <property type="match status" value="1"/>
</dbReference>
<sequence>MDDTLDRAPSPGNVDDLFDYDAGLDEIFQDKPTTASNADASKPAAGDPTSLGLGLDEEVKITKKRQPAPKLDEARLLSQPGIPKLRRTARRKLKFKGKGYEFQDAERLLNFYQLWLDDLYPRAKFADGLTIIEKLGHTKRIQTMRREWIDEEKPKLFGDTIDQPDTRDLSTGIATDPNGTESSETRASNPSGAHQVRSDTAEQDLFMPDPEAETRPLISHPEPDDDDLEDLLREQDEVMSGIPEPASKAPNEAMDDFDAEYEAMNDLGL</sequence>
<dbReference type="InterPro" id="IPR040038">
    <property type="entry name" value="TIPIN/Csm3/Swi3"/>
</dbReference>
<comment type="function">
    <text evidence="8">Forms a fork protection complex (FPC) with TOF1 and which is required for chromosome segregation during meiosis and DNA damage repair. FPC coordinates leading and lagging strand synthesis and moves with the replication fork. FPC stabilizes replication forks in a configuration that is recognized by replication checkpoint sensors.</text>
</comment>
<dbReference type="EMBL" id="LJBN01000163">
    <property type="protein sequence ID" value="OOQ85777.1"/>
    <property type="molecule type" value="Genomic_DNA"/>
</dbReference>
<evidence type="ECO:0000256" key="6">
    <source>
        <dbReference type="ARBA" id="ARBA00023242"/>
    </source>
</evidence>
<keyword evidence="7 9" id="KW-0131">Cell cycle</keyword>
<evidence type="ECO:0000256" key="1">
    <source>
        <dbReference type="ARBA" id="ARBA00004123"/>
    </source>
</evidence>
<dbReference type="GO" id="GO:0000076">
    <property type="term" value="P:DNA replication checkpoint signaling"/>
    <property type="evidence" value="ECO:0007669"/>
    <property type="project" value="UniProtKB-UniRule"/>
</dbReference>
<gene>
    <name evidence="12" type="primary">csm3</name>
    <name evidence="12" type="ORF">PEBR_23793</name>
</gene>
<dbReference type="GO" id="GO:0031297">
    <property type="term" value="P:replication fork processing"/>
    <property type="evidence" value="ECO:0007669"/>
    <property type="project" value="UniProtKB-UniRule"/>
</dbReference>
<dbReference type="AlphaFoldDB" id="A0A1S9RJT7"/>
<evidence type="ECO:0000256" key="10">
    <source>
        <dbReference type="SAM" id="MobiDB-lite"/>
    </source>
</evidence>
<feature type="region of interest" description="Disordered" evidence="10">
    <location>
        <begin position="29"/>
        <end position="52"/>
    </location>
</feature>
<dbReference type="GO" id="GO:0031298">
    <property type="term" value="C:replication fork protection complex"/>
    <property type="evidence" value="ECO:0007669"/>
    <property type="project" value="TreeGrafter"/>
</dbReference>
<name>A0A1S9RJT7_PENBI</name>
<comment type="function">
    <text evidence="9">Plays an important role in the control of DNA replication and the maintenance of replication fork stability.</text>
</comment>
<comment type="caution">
    <text evidence="12">The sequence shown here is derived from an EMBL/GenBank/DDBJ whole genome shotgun (WGS) entry which is preliminary data.</text>
</comment>
<evidence type="ECO:0000259" key="11">
    <source>
        <dbReference type="Pfam" id="PF07962"/>
    </source>
</evidence>
<dbReference type="InterPro" id="IPR012923">
    <property type="entry name" value="Csm3"/>
</dbReference>
<feature type="region of interest" description="Disordered" evidence="10">
    <location>
        <begin position="234"/>
        <end position="255"/>
    </location>
</feature>
<evidence type="ECO:0000256" key="9">
    <source>
        <dbReference type="RuleBase" id="RU366049"/>
    </source>
</evidence>
<evidence type="ECO:0000313" key="13">
    <source>
        <dbReference type="Proteomes" id="UP000190744"/>
    </source>
</evidence>
<reference evidence="13" key="1">
    <citation type="submission" date="2015-09" db="EMBL/GenBank/DDBJ databases">
        <authorList>
            <person name="Fill T.P."/>
            <person name="Baretta J.F."/>
            <person name="de Almeida L.G."/>
            <person name="Rocha M."/>
            <person name="de Souza D.H."/>
            <person name="Malavazi I."/>
            <person name="Cerdeira L.T."/>
            <person name="Hong H."/>
            <person name="Samborskyy M."/>
            <person name="de Vasconcelos A.T."/>
            <person name="Leadlay P."/>
            <person name="Rodrigues-Filho E."/>
        </authorList>
    </citation>
    <scope>NUCLEOTIDE SEQUENCE [LARGE SCALE GENOMIC DNA]</scope>
    <source>
        <strain evidence="13">LaBioMMi 136</strain>
    </source>
</reference>
<proteinExistence type="inferred from homology"/>
<feature type="compositionally biased region" description="Polar residues" evidence="10">
    <location>
        <begin position="177"/>
        <end position="192"/>
    </location>
</feature>
<evidence type="ECO:0000256" key="2">
    <source>
        <dbReference type="ARBA" id="ARBA00006075"/>
    </source>
</evidence>